<dbReference type="Proteomes" id="UP000033070">
    <property type="component" value="Chromosome"/>
</dbReference>
<dbReference type="AlphaFoldDB" id="A0A2Z6G9U8"/>
<sequence length="128" mass="14438">MERLTLRIAFGLALSIGLLGCTPNNKGSRIYWASLQLPGKSLELIDPSRIEAYQFLENGYIAASIGKKGSEIAAPLLYWKIENEKLLIASDLGFENSETFSVPYFKDSVITVKRGWFEWDQFKLTITN</sequence>
<gene>
    <name evidence="1" type="ORF">OYT1_ch0656</name>
</gene>
<name>A0A2Z6G9U8_9PROT</name>
<reference evidence="1 2" key="1">
    <citation type="submission" date="2018-06" db="EMBL/GenBank/DDBJ databases">
        <title>OYT1 Genome Sequencing.</title>
        <authorList>
            <person name="Kato S."/>
            <person name="Itoh T."/>
            <person name="Ohkuma M."/>
        </authorList>
    </citation>
    <scope>NUCLEOTIDE SEQUENCE [LARGE SCALE GENOMIC DNA]</scope>
    <source>
        <strain evidence="1 2">OYT1</strain>
    </source>
</reference>
<dbReference type="PROSITE" id="PS51257">
    <property type="entry name" value="PROKAR_LIPOPROTEIN"/>
    <property type="match status" value="1"/>
</dbReference>
<dbReference type="STRING" id="1188319.OYT1_00095"/>
<evidence type="ECO:0000313" key="1">
    <source>
        <dbReference type="EMBL" id="BBE50223.1"/>
    </source>
</evidence>
<keyword evidence="2" id="KW-1185">Reference proteome</keyword>
<dbReference type="EMBL" id="AP018738">
    <property type="protein sequence ID" value="BBE50223.1"/>
    <property type="molecule type" value="Genomic_DNA"/>
</dbReference>
<accession>A0A2Z6G9U8</accession>
<protein>
    <recommendedName>
        <fullName evidence="3">Lipoprotein</fullName>
    </recommendedName>
</protein>
<dbReference type="KEGG" id="fam:OYT1_ch0656"/>
<evidence type="ECO:0000313" key="2">
    <source>
        <dbReference type="Proteomes" id="UP000033070"/>
    </source>
</evidence>
<evidence type="ECO:0008006" key="3">
    <source>
        <dbReference type="Google" id="ProtNLM"/>
    </source>
</evidence>
<dbReference type="RefSeq" id="WP_062625373.1">
    <property type="nucleotide sequence ID" value="NZ_AP018738.1"/>
</dbReference>
<proteinExistence type="predicted"/>
<organism evidence="1 2">
    <name type="scientific">Ferriphaselus amnicola</name>
    <dbReference type="NCBI Taxonomy" id="1188319"/>
    <lineage>
        <taxon>Bacteria</taxon>
        <taxon>Pseudomonadati</taxon>
        <taxon>Pseudomonadota</taxon>
        <taxon>Betaproteobacteria</taxon>
        <taxon>Nitrosomonadales</taxon>
        <taxon>Gallionellaceae</taxon>
        <taxon>Ferriphaselus</taxon>
    </lineage>
</organism>